<evidence type="ECO:0000256" key="6">
    <source>
        <dbReference type="ARBA" id="ARBA00022989"/>
    </source>
</evidence>
<keyword evidence="2" id="KW-1003">Cell membrane</keyword>
<dbReference type="Proteomes" id="UP000264217">
    <property type="component" value="Unassembled WGS sequence"/>
</dbReference>
<dbReference type="GO" id="GO:0005886">
    <property type="term" value="C:plasma membrane"/>
    <property type="evidence" value="ECO:0007669"/>
    <property type="project" value="UniProtKB-SubCell"/>
</dbReference>
<dbReference type="RefSeq" id="WP_117391103.1">
    <property type="nucleotide sequence ID" value="NZ_QWDC01000001.1"/>
</dbReference>
<feature type="transmembrane region" description="Helical" evidence="8">
    <location>
        <begin position="210"/>
        <end position="229"/>
    </location>
</feature>
<dbReference type="PANTHER" id="PTHR33908">
    <property type="entry name" value="MANNOSYLTRANSFERASE YKCB-RELATED"/>
    <property type="match status" value="1"/>
</dbReference>
<dbReference type="GO" id="GO:0016763">
    <property type="term" value="F:pentosyltransferase activity"/>
    <property type="evidence" value="ECO:0007669"/>
    <property type="project" value="TreeGrafter"/>
</dbReference>
<evidence type="ECO:0000313" key="11">
    <source>
        <dbReference type="Proteomes" id="UP000264217"/>
    </source>
</evidence>
<keyword evidence="7 8" id="KW-0472">Membrane</keyword>
<feature type="transmembrane region" description="Helical" evidence="8">
    <location>
        <begin position="141"/>
        <end position="158"/>
    </location>
</feature>
<feature type="transmembrane region" description="Helical" evidence="8">
    <location>
        <begin position="333"/>
        <end position="352"/>
    </location>
</feature>
<protein>
    <submittedName>
        <fullName evidence="10">Phospholipid carrier-dependent glycosyltransferase</fullName>
    </submittedName>
</protein>
<evidence type="ECO:0000259" key="9">
    <source>
        <dbReference type="Pfam" id="PF13231"/>
    </source>
</evidence>
<feature type="transmembrane region" description="Helical" evidence="8">
    <location>
        <begin position="117"/>
        <end position="134"/>
    </location>
</feature>
<comment type="caution">
    <text evidence="10">The sequence shown here is derived from an EMBL/GenBank/DDBJ whole genome shotgun (WGS) entry which is preliminary data.</text>
</comment>
<feature type="transmembrane region" description="Helical" evidence="8">
    <location>
        <begin position="364"/>
        <end position="383"/>
    </location>
</feature>
<gene>
    <name evidence="10" type="ORF">D0C36_08545</name>
</gene>
<reference evidence="10 11" key="1">
    <citation type="submission" date="2018-08" db="EMBL/GenBank/DDBJ databases">
        <title>Mucilaginibacter sp. MYSH2.</title>
        <authorList>
            <person name="Seo T."/>
        </authorList>
    </citation>
    <scope>NUCLEOTIDE SEQUENCE [LARGE SCALE GENOMIC DNA]</scope>
    <source>
        <strain evidence="10 11">MYSH2</strain>
    </source>
</reference>
<dbReference type="GO" id="GO:0010041">
    <property type="term" value="P:response to iron(III) ion"/>
    <property type="evidence" value="ECO:0007669"/>
    <property type="project" value="TreeGrafter"/>
</dbReference>
<keyword evidence="5 8" id="KW-0812">Transmembrane</keyword>
<dbReference type="Pfam" id="PF13231">
    <property type="entry name" value="PMT_2"/>
    <property type="match status" value="1"/>
</dbReference>
<dbReference type="InterPro" id="IPR038731">
    <property type="entry name" value="RgtA/B/C-like"/>
</dbReference>
<comment type="subcellular location">
    <subcellularLocation>
        <location evidence="1">Cell membrane</location>
        <topology evidence="1">Multi-pass membrane protein</topology>
    </subcellularLocation>
</comment>
<evidence type="ECO:0000256" key="5">
    <source>
        <dbReference type="ARBA" id="ARBA00022692"/>
    </source>
</evidence>
<dbReference type="EMBL" id="QWDC01000001">
    <property type="protein sequence ID" value="RFZ95553.1"/>
    <property type="molecule type" value="Genomic_DNA"/>
</dbReference>
<evidence type="ECO:0000256" key="7">
    <source>
        <dbReference type="ARBA" id="ARBA00023136"/>
    </source>
</evidence>
<feature type="transmembrane region" description="Helical" evidence="8">
    <location>
        <begin position="170"/>
        <end position="198"/>
    </location>
</feature>
<dbReference type="InterPro" id="IPR050297">
    <property type="entry name" value="LipidA_mod_glycosyltrf_83"/>
</dbReference>
<evidence type="ECO:0000256" key="2">
    <source>
        <dbReference type="ARBA" id="ARBA00022475"/>
    </source>
</evidence>
<dbReference type="OrthoDB" id="9178203at2"/>
<keyword evidence="6 8" id="KW-1133">Transmembrane helix</keyword>
<evidence type="ECO:0000313" key="10">
    <source>
        <dbReference type="EMBL" id="RFZ95553.1"/>
    </source>
</evidence>
<feature type="transmembrane region" description="Helical" evidence="8">
    <location>
        <begin position="423"/>
        <end position="442"/>
    </location>
</feature>
<dbReference type="AlphaFoldDB" id="A0A372NZL7"/>
<keyword evidence="11" id="KW-1185">Reference proteome</keyword>
<feature type="transmembrane region" description="Helical" evidence="8">
    <location>
        <begin position="395"/>
        <end position="411"/>
    </location>
</feature>
<sequence>MTTTQQSNTKTQWLYLFIVLAVLLNFTGLFIPILAPDGTLYAVIAKTMAQRSDFVNLIVHNADWLDKPHFPFWMAAFSFKLFGISTWAYKLPGILFMLMGAWYTYLLAKLLYNKEVALWSVLILLTSQHIILSNNDVRAEPYLTGLLIAAVYYFYLAYTRNKLWQLVWGALFTACAIMTKGMFALVPIGGAIAGHLLITKQWKQLFNWRWLVAAVLIGIFILPEIYCLYEQFDAHPEKVVFGQTDVSGVKFFFWDSQFGRFFNTGPIKGKGDPSFFIHTTLWAFLPWSLILFAAIWHFIKIGIKSVHQREWLCISGSLLTFLLFSASKFQLPHYLNIVFPFFAIITAHYLAGLQTERTIRAVRGVQIGLVVLLLLAIVALHYYFRPDEFEWDDTITLAVWLGLLIVIPNRFPSADYRQTAFRTLIVAFIVNLYLNLAFYPSLLKYQAGSEAAVWINNHNPQKLPLVQSWEDANYPMEFYIDQPLTVINEDGTGKLPQAPFIFYGPATVVESLRAKGYRVEKQVSFQRYWISRLKPKFLNRATRNELVTPMEVVIVR</sequence>
<keyword evidence="3" id="KW-0328">Glycosyltransferase</keyword>
<evidence type="ECO:0000256" key="1">
    <source>
        <dbReference type="ARBA" id="ARBA00004651"/>
    </source>
</evidence>
<accession>A0A372NZL7</accession>
<feature type="domain" description="Glycosyltransferase RgtA/B/C/D-like" evidence="9">
    <location>
        <begin position="66"/>
        <end position="223"/>
    </location>
</feature>
<feature type="transmembrane region" description="Helical" evidence="8">
    <location>
        <begin position="12"/>
        <end position="35"/>
    </location>
</feature>
<keyword evidence="4 10" id="KW-0808">Transferase</keyword>
<dbReference type="PANTHER" id="PTHR33908:SF3">
    <property type="entry name" value="UNDECAPRENYL PHOSPHATE-ALPHA-4-AMINO-4-DEOXY-L-ARABINOSE ARABINOSYL TRANSFERASE"/>
    <property type="match status" value="1"/>
</dbReference>
<evidence type="ECO:0000256" key="4">
    <source>
        <dbReference type="ARBA" id="ARBA00022679"/>
    </source>
</evidence>
<name>A0A372NZL7_9SPHI</name>
<evidence type="ECO:0000256" key="8">
    <source>
        <dbReference type="SAM" id="Phobius"/>
    </source>
</evidence>
<evidence type="ECO:0000256" key="3">
    <source>
        <dbReference type="ARBA" id="ARBA00022676"/>
    </source>
</evidence>
<proteinExistence type="predicted"/>
<dbReference type="GO" id="GO:0009103">
    <property type="term" value="P:lipopolysaccharide biosynthetic process"/>
    <property type="evidence" value="ECO:0007669"/>
    <property type="project" value="UniProtKB-ARBA"/>
</dbReference>
<organism evidence="10 11">
    <name type="scientific">Mucilaginibacter conchicola</name>
    <dbReference type="NCBI Taxonomy" id="2303333"/>
    <lineage>
        <taxon>Bacteria</taxon>
        <taxon>Pseudomonadati</taxon>
        <taxon>Bacteroidota</taxon>
        <taxon>Sphingobacteriia</taxon>
        <taxon>Sphingobacteriales</taxon>
        <taxon>Sphingobacteriaceae</taxon>
        <taxon>Mucilaginibacter</taxon>
    </lineage>
</organism>
<feature type="transmembrane region" description="Helical" evidence="8">
    <location>
        <begin position="275"/>
        <end position="299"/>
    </location>
</feature>